<keyword evidence="5" id="KW-1185">Reference proteome</keyword>
<dbReference type="GO" id="GO:0043461">
    <property type="term" value="P:proton-transporting ATP synthase complex assembly"/>
    <property type="evidence" value="ECO:0007669"/>
    <property type="project" value="InterPro"/>
</dbReference>
<dbReference type="STRING" id="1123069.ruthe_02468"/>
<sequence length="243" mass="26512">MIRATGSPGGWAPRRFWTHAAVQPQGGGFAILLDGRPLRTPGRALLLVPTEAFAEAVAAEWNAQGEVLDPRSMPATRLANTAIDRVAHHHDAVVETVAAYGGTDLLCYRAERPSLVARQREGWDPVLAWAARRFGAELRLAEGVMPVSQPAASLGRLRARVAAMDPFALSAFHDLVTLTGSLILALAVAEGHLAPEEGWRLSRLDEEFQAEEWGRVEEAIEMAGLRERAYLDAARLWTLLRQA</sequence>
<dbReference type="Proteomes" id="UP000015346">
    <property type="component" value="Unassembled WGS sequence"/>
</dbReference>
<dbReference type="PANTHER" id="PTHR21013:SF10">
    <property type="entry name" value="ATP SYNTHASE MITOCHONDRIAL F1 COMPLEX ASSEMBLY FACTOR 2"/>
    <property type="match status" value="1"/>
</dbReference>
<dbReference type="Gene3D" id="1.10.3580.10">
    <property type="entry name" value="ATP12 ATPase"/>
    <property type="match status" value="1"/>
</dbReference>
<evidence type="ECO:0000256" key="3">
    <source>
        <dbReference type="ARBA" id="ARBA00023186"/>
    </source>
</evidence>
<evidence type="ECO:0000256" key="1">
    <source>
        <dbReference type="ARBA" id="ARBA00008231"/>
    </source>
</evidence>
<dbReference type="EMBL" id="AOLV01000028">
    <property type="protein sequence ID" value="EPX84256.1"/>
    <property type="molecule type" value="Genomic_DNA"/>
</dbReference>
<keyword evidence="2" id="KW-0809">Transit peptide</keyword>
<organism evidence="4 5">
    <name type="scientific">Rubellimicrobium thermophilum DSM 16684</name>
    <dbReference type="NCBI Taxonomy" id="1123069"/>
    <lineage>
        <taxon>Bacteria</taxon>
        <taxon>Pseudomonadati</taxon>
        <taxon>Pseudomonadota</taxon>
        <taxon>Alphaproteobacteria</taxon>
        <taxon>Rhodobacterales</taxon>
        <taxon>Roseobacteraceae</taxon>
        <taxon>Rubellimicrobium</taxon>
    </lineage>
</organism>
<dbReference type="PATRIC" id="fig|1123069.3.peg.2448"/>
<dbReference type="Gene3D" id="3.30.2180.10">
    <property type="entry name" value="ATP12-like"/>
    <property type="match status" value="1"/>
</dbReference>
<dbReference type="HOGENOM" id="CLU_047893_3_0_5"/>
<dbReference type="InterPro" id="IPR042272">
    <property type="entry name" value="ATP12_ATP_synth-F1-assembly_N"/>
</dbReference>
<dbReference type="InterPro" id="IPR023335">
    <property type="entry name" value="ATP12_ortho_dom_sf"/>
</dbReference>
<gene>
    <name evidence="4" type="ORF">ruthe_02468</name>
</gene>
<dbReference type="SUPFAM" id="SSF160909">
    <property type="entry name" value="ATP12-like"/>
    <property type="match status" value="1"/>
</dbReference>
<dbReference type="AlphaFoldDB" id="S9QS84"/>
<dbReference type="InterPro" id="IPR011419">
    <property type="entry name" value="ATP12_ATP_synth-F1-assembly"/>
</dbReference>
<dbReference type="OrthoDB" id="9797825at2"/>
<reference evidence="4 5" key="1">
    <citation type="journal article" date="2013" name="Stand. Genomic Sci.">
        <title>Genome sequence of the reddish-pigmented Rubellimicrobium thermophilum type strain (DSM 16684(T)), a member of the Roseobacter clade.</title>
        <authorList>
            <person name="Fiebig A."/>
            <person name="Riedel T."/>
            <person name="Gronow S."/>
            <person name="Petersen J."/>
            <person name="Klenk H.P."/>
            <person name="Goker M."/>
        </authorList>
    </citation>
    <scope>NUCLEOTIDE SEQUENCE [LARGE SCALE GENOMIC DNA]</scope>
    <source>
        <strain evidence="4 5">DSM 16684</strain>
    </source>
</reference>
<protein>
    <submittedName>
        <fullName evidence="4">Chaperone</fullName>
    </submittedName>
</protein>
<evidence type="ECO:0000256" key="2">
    <source>
        <dbReference type="ARBA" id="ARBA00022946"/>
    </source>
</evidence>
<name>S9QS84_9RHOB</name>
<dbReference type="Pfam" id="PF07542">
    <property type="entry name" value="ATP12"/>
    <property type="match status" value="1"/>
</dbReference>
<keyword evidence="3" id="KW-0143">Chaperone</keyword>
<accession>S9QS84</accession>
<dbReference type="PANTHER" id="PTHR21013">
    <property type="entry name" value="ATP SYNTHASE MITOCHONDRIAL F1 COMPLEX ASSEMBLY FACTOR 2/ATP12 PROTEIN, MITOCHONDRIAL PRECURSOR"/>
    <property type="match status" value="1"/>
</dbReference>
<evidence type="ECO:0000313" key="4">
    <source>
        <dbReference type="EMBL" id="EPX84256.1"/>
    </source>
</evidence>
<comment type="caution">
    <text evidence="4">The sequence shown here is derived from an EMBL/GenBank/DDBJ whole genome shotgun (WGS) entry which is preliminary data.</text>
</comment>
<comment type="similarity">
    <text evidence="1">Belongs to the ATP12 family.</text>
</comment>
<dbReference type="RefSeq" id="WP_021098548.1">
    <property type="nucleotide sequence ID" value="NZ_KE557322.1"/>
</dbReference>
<proteinExistence type="inferred from homology"/>
<evidence type="ECO:0000313" key="5">
    <source>
        <dbReference type="Proteomes" id="UP000015346"/>
    </source>
</evidence>